<dbReference type="AlphaFoldDB" id="A0A6N2L5K2"/>
<name>A0A6N2L5K2_SALVM</name>
<protein>
    <submittedName>
        <fullName evidence="1">Uncharacterized protein</fullName>
    </submittedName>
</protein>
<proteinExistence type="predicted"/>
<accession>A0A6N2L5K2</accession>
<dbReference type="EMBL" id="CAADRP010000657">
    <property type="protein sequence ID" value="VFU30624.1"/>
    <property type="molecule type" value="Genomic_DNA"/>
</dbReference>
<sequence>MKDVNFKLGTTIRSGSDGIKSGKEIGRVLVDNSVVEDILPLDILEVIMFYSTSNVVTLECK</sequence>
<organism evidence="1">
    <name type="scientific">Salix viminalis</name>
    <name type="common">Common osier</name>
    <name type="synonym">Basket willow</name>
    <dbReference type="NCBI Taxonomy" id="40686"/>
    <lineage>
        <taxon>Eukaryota</taxon>
        <taxon>Viridiplantae</taxon>
        <taxon>Streptophyta</taxon>
        <taxon>Embryophyta</taxon>
        <taxon>Tracheophyta</taxon>
        <taxon>Spermatophyta</taxon>
        <taxon>Magnoliopsida</taxon>
        <taxon>eudicotyledons</taxon>
        <taxon>Gunneridae</taxon>
        <taxon>Pentapetalae</taxon>
        <taxon>rosids</taxon>
        <taxon>fabids</taxon>
        <taxon>Malpighiales</taxon>
        <taxon>Salicaceae</taxon>
        <taxon>Saliceae</taxon>
        <taxon>Salix</taxon>
    </lineage>
</organism>
<evidence type="ECO:0000313" key="1">
    <source>
        <dbReference type="EMBL" id="VFU30624.1"/>
    </source>
</evidence>
<reference evidence="1" key="1">
    <citation type="submission" date="2019-03" db="EMBL/GenBank/DDBJ databases">
        <authorList>
            <person name="Mank J."/>
            <person name="Almeida P."/>
        </authorList>
    </citation>
    <scope>NUCLEOTIDE SEQUENCE</scope>
    <source>
        <strain evidence="1">78183</strain>
    </source>
</reference>
<gene>
    <name evidence="1" type="ORF">SVIM_LOCUS121789</name>
</gene>